<keyword evidence="1" id="KW-0812">Transmembrane</keyword>
<accession>A0A242KE00</accession>
<evidence type="ECO:0000313" key="2">
    <source>
        <dbReference type="EMBL" id="OTP19018.1"/>
    </source>
</evidence>
<gene>
    <name evidence="3" type="ORF">A5888_000802</name>
    <name evidence="2" type="ORF">A5888_000832</name>
</gene>
<protein>
    <submittedName>
        <fullName evidence="2">Uncharacterized protein</fullName>
    </submittedName>
</protein>
<evidence type="ECO:0000256" key="1">
    <source>
        <dbReference type="SAM" id="Phobius"/>
    </source>
</evidence>
<sequence>MNYLLYASVIFLAHFLFNRYQKRITLSFGKILGLTILLLLFSAVISTIIGTLVPIILSTLVTAVLLQNTYLRNLKISK</sequence>
<evidence type="ECO:0000313" key="4">
    <source>
        <dbReference type="Proteomes" id="UP000195141"/>
    </source>
</evidence>
<name>A0A242KE00_9ENTE</name>
<keyword evidence="4" id="KW-1185">Reference proteome</keyword>
<reference evidence="2" key="1">
    <citation type="submission" date="2017-05" db="EMBL/GenBank/DDBJ databases">
        <title>The Genome Sequence of Enterococcus sp. 9E7_DIV0242.</title>
        <authorList>
            <consortium name="The Broad Institute Genomics Platform"/>
            <consortium name="The Broad Institute Genomic Center for Infectious Diseases"/>
            <person name="Earl A."/>
            <person name="Manson A."/>
            <person name="Schwartman J."/>
            <person name="Gilmore M."/>
            <person name="Abouelleil A."/>
            <person name="Cao P."/>
            <person name="Chapman S."/>
            <person name="Cusick C."/>
            <person name="Shea T."/>
            <person name="Young S."/>
            <person name="Neafsey D."/>
            <person name="Nusbaum C."/>
            <person name="Birren B."/>
        </authorList>
    </citation>
    <scope>NUCLEOTIDE SEQUENCE [LARGE SCALE GENOMIC DNA]</scope>
    <source>
        <strain evidence="2">9E7_DIV0242</strain>
    </source>
</reference>
<dbReference type="EMBL" id="NGMM01000001">
    <property type="protein sequence ID" value="OTP19018.1"/>
    <property type="molecule type" value="Genomic_DNA"/>
</dbReference>
<dbReference type="RefSeq" id="WP_086347932.1">
    <property type="nucleotide sequence ID" value="NZ_CP147247.1"/>
</dbReference>
<organism evidence="2">
    <name type="scientific">Candidatus Enterococcus clewellii</name>
    <dbReference type="NCBI Taxonomy" id="1834193"/>
    <lineage>
        <taxon>Bacteria</taxon>
        <taxon>Bacillati</taxon>
        <taxon>Bacillota</taxon>
        <taxon>Bacilli</taxon>
        <taxon>Lactobacillales</taxon>
        <taxon>Enterococcaceae</taxon>
        <taxon>Enterococcus</taxon>
    </lineage>
</organism>
<evidence type="ECO:0000313" key="3">
    <source>
        <dbReference type="EMBL" id="WYJ89083.1"/>
    </source>
</evidence>
<keyword evidence="1" id="KW-1133">Transmembrane helix</keyword>
<dbReference type="Proteomes" id="UP000195141">
    <property type="component" value="Chromosome"/>
</dbReference>
<dbReference type="EMBL" id="CP147247">
    <property type="protein sequence ID" value="WYJ89083.1"/>
    <property type="molecule type" value="Genomic_DNA"/>
</dbReference>
<reference evidence="3" key="3">
    <citation type="submission" date="2024-03" db="EMBL/GenBank/DDBJ databases">
        <title>The Genome Sequence of Enterococcus sp. DIV0242b.</title>
        <authorList>
            <consortium name="The Broad Institute Genomics Platform"/>
            <consortium name="The Broad Institute Microbial Omics Core"/>
            <consortium name="The Broad Institute Genomic Center for Infectious Diseases"/>
            <person name="Earl A."/>
            <person name="Manson A."/>
            <person name="Gilmore M."/>
            <person name="Schwartman J."/>
            <person name="Shea T."/>
            <person name="Abouelleil A."/>
            <person name="Cao P."/>
            <person name="Chapman S."/>
            <person name="Cusick C."/>
            <person name="Young S."/>
            <person name="Neafsey D."/>
            <person name="Nusbaum C."/>
            <person name="Birren B."/>
        </authorList>
    </citation>
    <scope>NUCLEOTIDE SEQUENCE</scope>
    <source>
        <strain evidence="3">9E7_DIV0242</strain>
    </source>
</reference>
<proteinExistence type="predicted"/>
<keyword evidence="1" id="KW-0472">Membrane</keyword>
<feature type="transmembrane region" description="Helical" evidence="1">
    <location>
        <begin position="37"/>
        <end position="66"/>
    </location>
</feature>
<dbReference type="AlphaFoldDB" id="A0A242KE00"/>
<reference evidence="3" key="2">
    <citation type="submission" date="2017-05" db="EMBL/GenBank/DDBJ databases">
        <authorList>
            <consortium name="The Broad Institute Genomics Platform"/>
            <consortium name="The Broad Institute Genomic Center for Infectious Diseases"/>
            <person name="Earl A."/>
            <person name="Manson A."/>
            <person name="Schwartman J."/>
            <person name="Gilmore M."/>
            <person name="Abouelleil A."/>
            <person name="Cao P."/>
            <person name="Chapman S."/>
            <person name="Cusick C."/>
            <person name="Shea T."/>
            <person name="Young S."/>
            <person name="Neafsey D."/>
            <person name="Nusbaum C."/>
            <person name="Birren B."/>
        </authorList>
    </citation>
    <scope>NUCLEOTIDE SEQUENCE</scope>
    <source>
        <strain evidence="3">9E7_DIV0242</strain>
    </source>
</reference>